<dbReference type="Proteomes" id="UP000234331">
    <property type="component" value="Unassembled WGS sequence"/>
</dbReference>
<dbReference type="FunFam" id="3.40.50.720:FF:000084">
    <property type="entry name" value="Short-chain dehydrogenase reductase"/>
    <property type="match status" value="1"/>
</dbReference>
<dbReference type="PRINTS" id="PR00080">
    <property type="entry name" value="SDRFAMILY"/>
</dbReference>
<dbReference type="InterPro" id="IPR020904">
    <property type="entry name" value="Sc_DH/Rdtase_CS"/>
</dbReference>
<dbReference type="RefSeq" id="WP_165818491.1">
    <property type="nucleotide sequence ID" value="NZ_FZMO01000278.1"/>
</dbReference>
<dbReference type="Gene3D" id="3.40.50.720">
    <property type="entry name" value="NAD(P)-binding Rossmann-like Domain"/>
    <property type="match status" value="1"/>
</dbReference>
<keyword evidence="2" id="KW-0560">Oxidoreductase</keyword>
<dbReference type="CDD" id="cd05233">
    <property type="entry name" value="SDR_c"/>
    <property type="match status" value="1"/>
</dbReference>
<gene>
    <name evidence="3" type="ORF">FRACA_3490005</name>
</gene>
<dbReference type="SUPFAM" id="SSF51735">
    <property type="entry name" value="NAD(P)-binding Rossmann-fold domains"/>
    <property type="match status" value="1"/>
</dbReference>
<evidence type="ECO:0000256" key="2">
    <source>
        <dbReference type="ARBA" id="ARBA00023002"/>
    </source>
</evidence>
<evidence type="ECO:0000313" key="3">
    <source>
        <dbReference type="EMBL" id="SNQ49577.1"/>
    </source>
</evidence>
<dbReference type="PROSITE" id="PS00061">
    <property type="entry name" value="ADH_SHORT"/>
    <property type="match status" value="1"/>
</dbReference>
<proteinExistence type="inferred from homology"/>
<sequence length="266" mass="27215">MADGRLAGKVVIVTGAGTQGSGDAVGNGQAAAITFAREGAAVLCVDLFPERATAASDRIDAEGGQAAAFAGDVSDPAVAGAMVDAAVTRWGGLHGLVNNVGISVRTSLDELDLEAWNRSLSVNVTAAMLCARAAAMAMRSTGAGGSIVNVGSIASLRWTAPTGMAYTTSKSALDGLTLSLAGQLGPDRIRVNQVTIGQVWSPHVALAIPDVSVEELRERRRAGGLLPDEGTPWDIANAELFLLSDDSTWITAQTLVVDAGVTTTMR</sequence>
<name>A0A2I2KV84_9ACTN</name>
<dbReference type="InterPro" id="IPR036291">
    <property type="entry name" value="NAD(P)-bd_dom_sf"/>
</dbReference>
<dbReference type="PANTHER" id="PTHR43669:SF8">
    <property type="entry name" value="SHORT-CHAIN TYPE DEHYDROGENASE_REDUCTASE-RELATED"/>
    <property type="match status" value="1"/>
</dbReference>
<evidence type="ECO:0000256" key="1">
    <source>
        <dbReference type="ARBA" id="ARBA00006484"/>
    </source>
</evidence>
<dbReference type="InterPro" id="IPR002347">
    <property type="entry name" value="SDR_fam"/>
</dbReference>
<evidence type="ECO:0000313" key="4">
    <source>
        <dbReference type="Proteomes" id="UP000234331"/>
    </source>
</evidence>
<protein>
    <submittedName>
        <fullName evidence="3">Uncharacterized protein</fullName>
    </submittedName>
</protein>
<keyword evidence="4" id="KW-1185">Reference proteome</keyword>
<dbReference type="GO" id="GO:0016491">
    <property type="term" value="F:oxidoreductase activity"/>
    <property type="evidence" value="ECO:0007669"/>
    <property type="project" value="UniProtKB-KW"/>
</dbReference>
<dbReference type="EMBL" id="FZMO01000278">
    <property type="protein sequence ID" value="SNQ49577.1"/>
    <property type="molecule type" value="Genomic_DNA"/>
</dbReference>
<dbReference type="AlphaFoldDB" id="A0A2I2KV84"/>
<reference evidence="3 4" key="1">
    <citation type="submission" date="2017-06" db="EMBL/GenBank/DDBJ databases">
        <authorList>
            <person name="Kim H.J."/>
            <person name="Triplett B.A."/>
        </authorList>
    </citation>
    <scope>NUCLEOTIDE SEQUENCE [LARGE SCALE GENOMIC DNA]</scope>
    <source>
        <strain evidence="3">FRACA_ARgP5</strain>
    </source>
</reference>
<organism evidence="3 4">
    <name type="scientific">Frankia canadensis</name>
    <dbReference type="NCBI Taxonomy" id="1836972"/>
    <lineage>
        <taxon>Bacteria</taxon>
        <taxon>Bacillati</taxon>
        <taxon>Actinomycetota</taxon>
        <taxon>Actinomycetes</taxon>
        <taxon>Frankiales</taxon>
        <taxon>Frankiaceae</taxon>
        <taxon>Frankia</taxon>
    </lineage>
</organism>
<dbReference type="PRINTS" id="PR00081">
    <property type="entry name" value="GDHRDH"/>
</dbReference>
<dbReference type="PANTHER" id="PTHR43669">
    <property type="entry name" value="5-KETO-D-GLUCONATE 5-REDUCTASE"/>
    <property type="match status" value="1"/>
</dbReference>
<comment type="similarity">
    <text evidence="1">Belongs to the short-chain dehydrogenases/reductases (SDR) family.</text>
</comment>
<accession>A0A2I2KV84</accession>
<dbReference type="Pfam" id="PF13561">
    <property type="entry name" value="adh_short_C2"/>
    <property type="match status" value="1"/>
</dbReference>